<dbReference type="Pfam" id="PF00482">
    <property type="entry name" value="T2SSF"/>
    <property type="match status" value="1"/>
</dbReference>
<feature type="transmembrane region" description="Helical" evidence="6">
    <location>
        <begin position="221"/>
        <end position="239"/>
    </location>
</feature>
<feature type="domain" description="Type II secretion system protein GspF" evidence="7">
    <location>
        <begin position="111"/>
        <end position="235"/>
    </location>
</feature>
<dbReference type="AlphaFoldDB" id="A0A8A4ZDK9"/>
<keyword evidence="5 6" id="KW-0472">Membrane</keyword>
<evidence type="ECO:0000259" key="7">
    <source>
        <dbReference type="Pfam" id="PF00482"/>
    </source>
</evidence>
<name>A0A8A4ZDK9_9MICO</name>
<comment type="subcellular location">
    <subcellularLocation>
        <location evidence="1">Cell membrane</location>
        <topology evidence="1">Multi-pass membrane protein</topology>
    </subcellularLocation>
</comment>
<evidence type="ECO:0000313" key="9">
    <source>
        <dbReference type="Proteomes" id="UP000663937"/>
    </source>
</evidence>
<evidence type="ECO:0000256" key="2">
    <source>
        <dbReference type="ARBA" id="ARBA00022475"/>
    </source>
</evidence>
<keyword evidence="9" id="KW-1185">Reference proteome</keyword>
<dbReference type="GO" id="GO:0005886">
    <property type="term" value="C:plasma membrane"/>
    <property type="evidence" value="ECO:0007669"/>
    <property type="project" value="UniProtKB-SubCell"/>
</dbReference>
<dbReference type="PANTHER" id="PTHR35007:SF3">
    <property type="entry name" value="POSSIBLE CONSERVED ALANINE RICH MEMBRANE PROTEIN"/>
    <property type="match status" value="1"/>
</dbReference>
<dbReference type="InterPro" id="IPR018076">
    <property type="entry name" value="T2SS_GspF_dom"/>
</dbReference>
<evidence type="ECO:0000313" key="8">
    <source>
        <dbReference type="EMBL" id="QTE30042.1"/>
    </source>
</evidence>
<organism evidence="8 9">
    <name type="scientific">Pengzhenrongella sicca</name>
    <dbReference type="NCBI Taxonomy" id="2819238"/>
    <lineage>
        <taxon>Bacteria</taxon>
        <taxon>Bacillati</taxon>
        <taxon>Actinomycetota</taxon>
        <taxon>Actinomycetes</taxon>
        <taxon>Micrococcales</taxon>
        <taxon>Pengzhenrongella</taxon>
    </lineage>
</organism>
<evidence type="ECO:0000256" key="4">
    <source>
        <dbReference type="ARBA" id="ARBA00022989"/>
    </source>
</evidence>
<dbReference type="Proteomes" id="UP000663937">
    <property type="component" value="Chromosome"/>
</dbReference>
<keyword evidence="2" id="KW-1003">Cell membrane</keyword>
<feature type="transmembrane region" description="Helical" evidence="6">
    <location>
        <begin position="58"/>
        <end position="82"/>
    </location>
</feature>
<accession>A0A8A4ZDK9</accession>
<feature type="transmembrane region" description="Helical" evidence="6">
    <location>
        <begin position="251"/>
        <end position="270"/>
    </location>
</feature>
<evidence type="ECO:0000256" key="1">
    <source>
        <dbReference type="ARBA" id="ARBA00004651"/>
    </source>
</evidence>
<keyword evidence="4 6" id="KW-1133">Transmembrane helix</keyword>
<evidence type="ECO:0000256" key="6">
    <source>
        <dbReference type="SAM" id="Phobius"/>
    </source>
</evidence>
<dbReference type="RefSeq" id="WP_227424358.1">
    <property type="nucleotide sequence ID" value="NZ_CP071868.1"/>
</dbReference>
<sequence>MRTVLAALFGGMIGVGVWLGVMGMTRVSAAPSPRPLIRRRRRDAVGRGRSQRPRSTRWAIALGAGLLGWAVTGWPVVALIAAAMVRGLPVLLGTAKAAGRVIDRVEGIEEWTRRLGDLLVTGIGLEQAITDSVRSCPAIIAGEVGALANRIHARWPAETALRAFAADLDDGAGDLVACALILAARRRGPGLARVLSSVADSVSEDVAVRRKIEAERAKPRATARAVTIITLAVVAGGALTGDYLTPYGTPLGQLILIVLTCGFVGCLAWMRSMTVTRPEPRFLASPVGVEVGAGRLGKVSSS</sequence>
<reference evidence="8" key="1">
    <citation type="submission" date="2021-03" db="EMBL/GenBank/DDBJ databases">
        <title>Pengzhenrongella sicca gen. nov., sp. nov., a new member of suborder Micrococcineae isolated from High-Arctic tundra soil.</title>
        <authorList>
            <person name="Peng F."/>
        </authorList>
    </citation>
    <scope>NUCLEOTIDE SEQUENCE</scope>
    <source>
        <strain evidence="8">LRZ-2</strain>
    </source>
</reference>
<protein>
    <submittedName>
        <fullName evidence="8">Type II secretion system F family protein</fullName>
    </submittedName>
</protein>
<dbReference type="EMBL" id="CP071868">
    <property type="protein sequence ID" value="QTE30042.1"/>
    <property type="molecule type" value="Genomic_DNA"/>
</dbReference>
<proteinExistence type="predicted"/>
<dbReference type="PANTHER" id="PTHR35007">
    <property type="entry name" value="INTEGRAL MEMBRANE PROTEIN-RELATED"/>
    <property type="match status" value="1"/>
</dbReference>
<dbReference type="KEGG" id="psic:J4E96_03185"/>
<gene>
    <name evidence="8" type="ORF">J4E96_03185</name>
</gene>
<keyword evidence="3 6" id="KW-0812">Transmembrane</keyword>
<evidence type="ECO:0000256" key="3">
    <source>
        <dbReference type="ARBA" id="ARBA00022692"/>
    </source>
</evidence>
<evidence type="ECO:0000256" key="5">
    <source>
        <dbReference type="ARBA" id="ARBA00023136"/>
    </source>
</evidence>